<dbReference type="GO" id="GO:0004683">
    <property type="term" value="F:calcium/calmodulin-dependent protein kinase activity"/>
    <property type="evidence" value="ECO:0007669"/>
    <property type="project" value="UniProtKB-EC"/>
</dbReference>
<dbReference type="InterPro" id="IPR008271">
    <property type="entry name" value="Ser/Thr_kinase_AS"/>
</dbReference>
<keyword evidence="1 3" id="KW-0547">Nucleotide-binding</keyword>
<reference evidence="6 7" key="1">
    <citation type="journal article" date="2022" name="bioRxiv">
        <title>Genomics of Preaxostyla Flagellates Illuminates Evolutionary Transitions and the Path Towards Mitochondrial Loss.</title>
        <authorList>
            <person name="Novak L.V.F."/>
            <person name="Treitli S.C."/>
            <person name="Pyrih J."/>
            <person name="Halakuc P."/>
            <person name="Pipaliya S.V."/>
            <person name="Vacek V."/>
            <person name="Brzon O."/>
            <person name="Soukal P."/>
            <person name="Eme L."/>
            <person name="Dacks J.B."/>
            <person name="Karnkowska A."/>
            <person name="Elias M."/>
            <person name="Hampl V."/>
        </authorList>
    </citation>
    <scope>NUCLEOTIDE SEQUENCE [LARGE SCALE GENOMIC DNA]</scope>
    <source>
        <strain evidence="6">NAU3</strain>
        <tissue evidence="6">Gut</tissue>
    </source>
</reference>
<dbReference type="PROSITE" id="PS00107">
    <property type="entry name" value="PROTEIN_KINASE_ATP"/>
    <property type="match status" value="1"/>
</dbReference>
<evidence type="ECO:0000256" key="1">
    <source>
        <dbReference type="ARBA" id="ARBA00022741"/>
    </source>
</evidence>
<evidence type="ECO:0000313" key="7">
    <source>
        <dbReference type="Proteomes" id="UP001281761"/>
    </source>
</evidence>
<protein>
    <submittedName>
        <fullName evidence="6">Calcium/calmodulin-dependent protein kinase type 1</fullName>
        <ecNumber evidence="6">2.7.11.17</ecNumber>
    </submittedName>
</protein>
<dbReference type="CDD" id="cd05117">
    <property type="entry name" value="STKc_CAMK"/>
    <property type="match status" value="1"/>
</dbReference>
<dbReference type="PROSITE" id="PS00108">
    <property type="entry name" value="PROTEIN_KINASE_ST"/>
    <property type="match status" value="1"/>
</dbReference>
<dbReference type="SMART" id="SM00220">
    <property type="entry name" value="S_TKc"/>
    <property type="match status" value="1"/>
</dbReference>
<keyword evidence="6" id="KW-0808">Transferase</keyword>
<dbReference type="EMBL" id="JARBJD010000164">
    <property type="protein sequence ID" value="KAK2949027.1"/>
    <property type="molecule type" value="Genomic_DNA"/>
</dbReference>
<dbReference type="PROSITE" id="PS50011">
    <property type="entry name" value="PROTEIN_KINASE_DOM"/>
    <property type="match status" value="1"/>
</dbReference>
<dbReference type="Pfam" id="PF00069">
    <property type="entry name" value="Pkinase"/>
    <property type="match status" value="1"/>
</dbReference>
<name>A0ABQ9X8Y6_9EUKA</name>
<evidence type="ECO:0000256" key="3">
    <source>
        <dbReference type="PROSITE-ProRule" id="PRU10141"/>
    </source>
</evidence>
<evidence type="ECO:0000256" key="2">
    <source>
        <dbReference type="ARBA" id="ARBA00022840"/>
    </source>
</evidence>
<dbReference type="InterPro" id="IPR017441">
    <property type="entry name" value="Protein_kinase_ATP_BS"/>
</dbReference>
<evidence type="ECO:0000313" key="6">
    <source>
        <dbReference type="EMBL" id="KAK2949027.1"/>
    </source>
</evidence>
<evidence type="ECO:0000256" key="4">
    <source>
        <dbReference type="RuleBase" id="RU000304"/>
    </source>
</evidence>
<keyword evidence="6" id="KW-0418">Kinase</keyword>
<organism evidence="6 7">
    <name type="scientific">Blattamonas nauphoetae</name>
    <dbReference type="NCBI Taxonomy" id="2049346"/>
    <lineage>
        <taxon>Eukaryota</taxon>
        <taxon>Metamonada</taxon>
        <taxon>Preaxostyla</taxon>
        <taxon>Oxymonadida</taxon>
        <taxon>Blattamonas</taxon>
    </lineage>
</organism>
<accession>A0ABQ9X8Y6</accession>
<dbReference type="Proteomes" id="UP001281761">
    <property type="component" value="Unassembled WGS sequence"/>
</dbReference>
<keyword evidence="2 3" id="KW-0067">ATP-binding</keyword>
<sequence>MSLPKLIEGVPSNLTEVFDVQETIGEGNFAKVKKAKHKKTGKQVAIKMIDKAKIIKDPHQLKSIISEIGIMKELKHANIVQLLDVYETADRLCLVMELVTGGELFDRIVDLGAFSETDAAALMHSMFDAIKYMHDKGIAHRDLKPENILCENEDPNSPVKVSDFGLSKVIDTKSMMQTCCGTPGYVAPEVLNYTGYGPEVDMWSLGVLMYVLLCGFPPFYDENDAVLFQIIQSGKYDFPSPYFDSISKEAKDLISHLLVVDPKKRYTAAQAIAHPWFKAKLPTHHLSGAQKKLKEQRD</sequence>
<dbReference type="Gene3D" id="1.10.510.10">
    <property type="entry name" value="Transferase(Phosphotransferase) domain 1"/>
    <property type="match status" value="1"/>
</dbReference>
<keyword evidence="4" id="KW-0723">Serine/threonine-protein kinase</keyword>
<dbReference type="InterPro" id="IPR000719">
    <property type="entry name" value="Prot_kinase_dom"/>
</dbReference>
<comment type="caution">
    <text evidence="6">The sequence shown here is derived from an EMBL/GenBank/DDBJ whole genome shotgun (WGS) entry which is preliminary data.</text>
</comment>
<feature type="domain" description="Protein kinase" evidence="5">
    <location>
        <begin position="18"/>
        <end position="277"/>
    </location>
</feature>
<dbReference type="PIRSF" id="PIRSF000654">
    <property type="entry name" value="Integrin-linked_kinase"/>
    <property type="match status" value="1"/>
</dbReference>
<gene>
    <name evidence="6" type="ORF">BLNAU_16027</name>
</gene>
<dbReference type="SUPFAM" id="SSF56112">
    <property type="entry name" value="Protein kinase-like (PK-like)"/>
    <property type="match status" value="1"/>
</dbReference>
<dbReference type="PANTHER" id="PTHR24347">
    <property type="entry name" value="SERINE/THREONINE-PROTEIN KINASE"/>
    <property type="match status" value="1"/>
</dbReference>
<dbReference type="InterPro" id="IPR011009">
    <property type="entry name" value="Kinase-like_dom_sf"/>
</dbReference>
<dbReference type="EC" id="2.7.11.17" evidence="6"/>
<keyword evidence="7" id="KW-1185">Reference proteome</keyword>
<feature type="binding site" evidence="3">
    <location>
        <position position="47"/>
    </location>
    <ligand>
        <name>ATP</name>
        <dbReference type="ChEBI" id="CHEBI:30616"/>
    </ligand>
</feature>
<comment type="similarity">
    <text evidence="4">Belongs to the protein kinase superfamily.</text>
</comment>
<proteinExistence type="inferred from homology"/>
<evidence type="ECO:0000259" key="5">
    <source>
        <dbReference type="PROSITE" id="PS50011"/>
    </source>
</evidence>